<dbReference type="GO" id="GO:0036064">
    <property type="term" value="C:ciliary basal body"/>
    <property type="evidence" value="ECO:0007669"/>
    <property type="project" value="TreeGrafter"/>
</dbReference>
<accession>A0A8S4D3T6</accession>
<dbReference type="GO" id="GO:0034454">
    <property type="term" value="P:microtubule anchoring at centrosome"/>
    <property type="evidence" value="ECO:0007669"/>
    <property type="project" value="InterPro"/>
</dbReference>
<evidence type="ECO:0000259" key="2">
    <source>
        <dbReference type="Pfam" id="PF15717"/>
    </source>
</evidence>
<feature type="domain" description="Pericentriolar material 1 protein C-terminal" evidence="2">
    <location>
        <begin position="331"/>
        <end position="398"/>
    </location>
</feature>
<comment type="caution">
    <text evidence="3">The sequence shown here is derived from an EMBL/GenBank/DDBJ whole genome shotgun (WGS) entry which is preliminary data.</text>
</comment>
<sequence length="655" mass="72628">MMPHGVDALPPMPYLPPPCWGKPDERIYPSPLNYSMPPPPGALPMSSCACACALWAAWSWQQCALQQRETLALRQQIASLEERWRSSVETASHTLNNQVPPGNRANNYWDNFRSYSRQNLLSASSKTNADGHLGVVPQHNPHPLVERSHNTLHAAPAPTPPSNTPKRNINASTTQNTAQTNQPINNAEEFTNRHGRSNVTYERSLSFSSAPDVLNLNQNNEQEASSSQARNLDDVNINRQEPANAFRNLNITNPIPEIIQSHANNINTTSNSLNSKKKSCSKLPAKNSANRRNNALDYSQTSNINIASTSEAPNPNLASGNREVNDKATTKLFEFLRENVYSEVTALIGVNESHPDFLIQLFRELQLISSDPLRHRVLQSIRSVLSQYPPIIENENNEHIVNEEQMGDTVTTTTHETNSYQENAMQEPNSSNANPQNDNGIVHFLFLKSEDVCSPELLDMLASVIINSSNSRQQLSKKRILETLAKYEGSRVCDVSGEILESLSLMLSVNNDGDESTQHTGESESSILQDVAGSLNLFSSSDTQLHQMNGFPYDMWAGHMELDQGDDNARNDGKLDLINCSEMLNGELAEADQTCPEPPPPELPDVVEDETTPTEAEAEWLGLDRVPTRLHTEDSSENQKGNVSNFILSDQTLKP</sequence>
<organism evidence="3 4">
    <name type="scientific">Plutella xylostella</name>
    <name type="common">Diamondback moth</name>
    <name type="synonym">Plutella maculipennis</name>
    <dbReference type="NCBI Taxonomy" id="51655"/>
    <lineage>
        <taxon>Eukaryota</taxon>
        <taxon>Metazoa</taxon>
        <taxon>Ecdysozoa</taxon>
        <taxon>Arthropoda</taxon>
        <taxon>Hexapoda</taxon>
        <taxon>Insecta</taxon>
        <taxon>Pterygota</taxon>
        <taxon>Neoptera</taxon>
        <taxon>Endopterygota</taxon>
        <taxon>Lepidoptera</taxon>
        <taxon>Glossata</taxon>
        <taxon>Ditrysia</taxon>
        <taxon>Yponomeutoidea</taxon>
        <taxon>Plutellidae</taxon>
        <taxon>Plutella</taxon>
    </lineage>
</organism>
<evidence type="ECO:0000256" key="1">
    <source>
        <dbReference type="SAM" id="MobiDB-lite"/>
    </source>
</evidence>
<protein>
    <submittedName>
        <fullName evidence="3">(diamondback moth) hypothetical protein</fullName>
    </submittedName>
</protein>
<feature type="compositionally biased region" description="Polar residues" evidence="1">
    <location>
        <begin position="287"/>
        <end position="319"/>
    </location>
</feature>
<dbReference type="EMBL" id="CAJHNJ030000002">
    <property type="protein sequence ID" value="CAG9091730.1"/>
    <property type="molecule type" value="Genomic_DNA"/>
</dbReference>
<reference evidence="3" key="1">
    <citation type="submission" date="2020-11" db="EMBL/GenBank/DDBJ databases">
        <authorList>
            <person name="Whiteford S."/>
        </authorList>
    </citation>
    <scope>NUCLEOTIDE SEQUENCE</scope>
</reference>
<evidence type="ECO:0000313" key="4">
    <source>
        <dbReference type="Proteomes" id="UP000653454"/>
    </source>
</evidence>
<dbReference type="InterPro" id="IPR024138">
    <property type="entry name" value="Pericentriolar_Pcm1"/>
</dbReference>
<proteinExistence type="predicted"/>
<feature type="compositionally biased region" description="Low complexity" evidence="1">
    <location>
        <begin position="168"/>
        <end position="187"/>
    </location>
</feature>
<keyword evidence="4" id="KW-1185">Reference proteome</keyword>
<evidence type="ECO:0000313" key="3">
    <source>
        <dbReference type="EMBL" id="CAG9091730.1"/>
    </source>
</evidence>
<dbReference type="Pfam" id="PF15717">
    <property type="entry name" value="PCM1_C"/>
    <property type="match status" value="1"/>
</dbReference>
<dbReference type="InterPro" id="IPR031446">
    <property type="entry name" value="PCM1_C"/>
</dbReference>
<dbReference type="PANTHER" id="PTHR14164:SF12">
    <property type="entry name" value="PERICENTRIOLAR MATERIAL 1 PROTEIN"/>
    <property type="match status" value="1"/>
</dbReference>
<dbReference type="PANTHER" id="PTHR14164">
    <property type="entry name" value="PERICENTRIOLAR MATERIAL 1-RELATED"/>
    <property type="match status" value="1"/>
</dbReference>
<dbReference type="GO" id="GO:0071539">
    <property type="term" value="P:protein localization to centrosome"/>
    <property type="evidence" value="ECO:0007669"/>
    <property type="project" value="InterPro"/>
</dbReference>
<dbReference type="GO" id="GO:0034451">
    <property type="term" value="C:centriolar satellite"/>
    <property type="evidence" value="ECO:0007669"/>
    <property type="project" value="TreeGrafter"/>
</dbReference>
<dbReference type="GO" id="GO:1905515">
    <property type="term" value="P:non-motile cilium assembly"/>
    <property type="evidence" value="ECO:0007669"/>
    <property type="project" value="TreeGrafter"/>
</dbReference>
<dbReference type="AlphaFoldDB" id="A0A8S4D3T6"/>
<name>A0A8S4D3T6_PLUXY</name>
<feature type="region of interest" description="Disordered" evidence="1">
    <location>
        <begin position="269"/>
        <end position="323"/>
    </location>
</feature>
<gene>
    <name evidence="3" type="ORF">PLXY2_LOCUS641</name>
</gene>
<feature type="region of interest" description="Disordered" evidence="1">
    <location>
        <begin position="152"/>
        <end position="193"/>
    </location>
</feature>
<feature type="compositionally biased region" description="Acidic residues" evidence="1">
    <location>
        <begin position="605"/>
        <end position="618"/>
    </location>
</feature>
<feature type="compositionally biased region" description="Polar residues" evidence="1">
    <location>
        <begin position="638"/>
        <end position="655"/>
    </location>
</feature>
<dbReference type="Proteomes" id="UP000653454">
    <property type="component" value="Unassembled WGS sequence"/>
</dbReference>
<feature type="region of interest" description="Disordered" evidence="1">
    <location>
        <begin position="590"/>
        <end position="655"/>
    </location>
</feature>